<dbReference type="Gene3D" id="1.10.1050.10">
    <property type="entry name" value="Ribosomal Protein S4 Delta 41, Chain A, domain 1"/>
    <property type="match status" value="1"/>
</dbReference>
<dbReference type="InterPro" id="IPR005709">
    <property type="entry name" value="Ribosomal_uS4_bac-type"/>
</dbReference>
<evidence type="ECO:0000256" key="4">
    <source>
        <dbReference type="ARBA" id="ARBA00022980"/>
    </source>
</evidence>
<dbReference type="PROSITE" id="PS50889">
    <property type="entry name" value="S4"/>
    <property type="match status" value="1"/>
</dbReference>
<comment type="function">
    <text evidence="7">With S5 and S12 plays an important role in translational accuracy.</text>
</comment>
<dbReference type="InterPro" id="IPR002942">
    <property type="entry name" value="S4_RNA-bd"/>
</dbReference>
<feature type="domain" description="Small ribosomal subunit protein uS4 N-terminal" evidence="10">
    <location>
        <begin position="3"/>
        <end position="91"/>
    </location>
</feature>
<evidence type="ECO:0000256" key="1">
    <source>
        <dbReference type="ARBA" id="ARBA00007465"/>
    </source>
</evidence>
<dbReference type="HAMAP" id="MF_01306_B">
    <property type="entry name" value="Ribosomal_uS4_B"/>
    <property type="match status" value="1"/>
</dbReference>
<dbReference type="GO" id="GO:0019843">
    <property type="term" value="F:rRNA binding"/>
    <property type="evidence" value="ECO:0007669"/>
    <property type="project" value="UniProtKB-UniRule"/>
</dbReference>
<dbReference type="SMART" id="SM01390">
    <property type="entry name" value="Ribosomal_S4"/>
    <property type="match status" value="1"/>
</dbReference>
<dbReference type="FunFam" id="3.10.290.10:FF:000001">
    <property type="entry name" value="30S ribosomal protein S4"/>
    <property type="match status" value="1"/>
</dbReference>
<evidence type="ECO:0000256" key="8">
    <source>
        <dbReference type="RuleBase" id="RU003699"/>
    </source>
</evidence>
<dbReference type="GO" id="GO:0006412">
    <property type="term" value="P:translation"/>
    <property type="evidence" value="ECO:0007669"/>
    <property type="project" value="UniProtKB-UniRule"/>
</dbReference>
<dbReference type="NCBIfam" id="NF003717">
    <property type="entry name" value="PRK05327.1"/>
    <property type="match status" value="1"/>
</dbReference>
<dbReference type="CDD" id="cd00165">
    <property type="entry name" value="S4"/>
    <property type="match status" value="1"/>
</dbReference>
<dbReference type="InterPro" id="IPR036986">
    <property type="entry name" value="S4_RNA-bd_sf"/>
</dbReference>
<dbReference type="SUPFAM" id="SSF55174">
    <property type="entry name" value="Alpha-L RNA-binding motif"/>
    <property type="match status" value="1"/>
</dbReference>
<evidence type="ECO:0000256" key="2">
    <source>
        <dbReference type="ARBA" id="ARBA00022730"/>
    </source>
</evidence>
<dbReference type="Gene3D" id="3.10.290.10">
    <property type="entry name" value="RNA-binding S4 domain"/>
    <property type="match status" value="1"/>
</dbReference>
<evidence type="ECO:0000256" key="5">
    <source>
        <dbReference type="ARBA" id="ARBA00023274"/>
    </source>
</evidence>
<comment type="caution">
    <text evidence="11">The sequence shown here is derived from an EMBL/GenBank/DDBJ whole genome shotgun (WGS) entry which is preliminary data.</text>
</comment>
<comment type="function">
    <text evidence="7">One of the primary rRNA binding proteins, it binds directly to 16S rRNA where it nucleates assembly of the body of the 30S subunit.</text>
</comment>
<reference evidence="11 12" key="1">
    <citation type="journal article" date="2015" name="Infect. Genet. Evol.">
        <title>Genomic sequences of six botulinum neurotoxin-producing strains representing three clostridial species illustrate the mobility and diversity of botulinum neurotoxin genes.</title>
        <authorList>
            <person name="Smith T.J."/>
            <person name="Hill K.K."/>
            <person name="Xie G."/>
            <person name="Foley B.T."/>
            <person name="Williamson C.H."/>
            <person name="Foster J.T."/>
            <person name="Johnson S.L."/>
            <person name="Chertkov O."/>
            <person name="Teshima H."/>
            <person name="Gibbons H.S."/>
            <person name="Johnsky L.A."/>
            <person name="Karavis M.A."/>
            <person name="Smith L.A."/>
        </authorList>
    </citation>
    <scope>NUCLEOTIDE SEQUENCE [LARGE SCALE GENOMIC DNA]</scope>
    <source>
        <strain evidence="11 12">CDC 2741</strain>
    </source>
</reference>
<dbReference type="InterPro" id="IPR018079">
    <property type="entry name" value="Ribosomal_uS4_CS"/>
</dbReference>
<dbReference type="InterPro" id="IPR022801">
    <property type="entry name" value="Ribosomal_uS4"/>
</dbReference>
<dbReference type="PANTHER" id="PTHR11831">
    <property type="entry name" value="30S 40S RIBOSOMAL PROTEIN"/>
    <property type="match status" value="1"/>
</dbReference>
<dbReference type="Proteomes" id="UP000031366">
    <property type="component" value="Unassembled WGS sequence"/>
</dbReference>
<proteinExistence type="inferred from homology"/>
<keyword evidence="2 7" id="KW-0699">rRNA-binding</keyword>
<dbReference type="NCBIfam" id="TIGR01017">
    <property type="entry name" value="rpsD_bact"/>
    <property type="match status" value="1"/>
</dbReference>
<dbReference type="SMART" id="SM00363">
    <property type="entry name" value="S4"/>
    <property type="match status" value="1"/>
</dbReference>
<sequence>MAKMMGPRFKLCRRLGLNVAGHPKAMERAVRGTSRADKKLSDYGVQLLEKQRLRAYYGVLEKQFSRYAKKAIRDAKRNKEIPGEALIKMLECRLDNIVYRLGFANSIRQARQMVNHGHFLVNGEKVDIPSYRIEVGDIITLKEGSRKNEMFKENFESTLIGHLPYLEKDMEGFSGRLLRIPDRSEIPIQITEQLVIEYYSK</sequence>
<dbReference type="Pfam" id="PF01479">
    <property type="entry name" value="S4"/>
    <property type="match status" value="1"/>
</dbReference>
<evidence type="ECO:0000256" key="6">
    <source>
        <dbReference type="ARBA" id="ARBA00035254"/>
    </source>
</evidence>
<accession>A0A0C1U8K7</accession>
<evidence type="ECO:0000256" key="7">
    <source>
        <dbReference type="HAMAP-Rule" id="MF_01306"/>
    </source>
</evidence>
<dbReference type="InterPro" id="IPR001912">
    <property type="entry name" value="Ribosomal_uS4_N"/>
</dbReference>
<dbReference type="GO" id="GO:0015935">
    <property type="term" value="C:small ribosomal subunit"/>
    <property type="evidence" value="ECO:0007669"/>
    <property type="project" value="InterPro"/>
</dbReference>
<gene>
    <name evidence="7 11" type="primary">rpsD</name>
    <name evidence="11" type="ORF">U732_3821</name>
</gene>
<comment type="subunit">
    <text evidence="7">Part of the 30S ribosomal subunit. Contacts protein S5. The interaction surface between S4 and S5 is involved in control of translational fidelity.</text>
</comment>
<dbReference type="STRING" id="29341.RSJ17_12025"/>
<dbReference type="GO" id="GO:0042274">
    <property type="term" value="P:ribosomal small subunit biogenesis"/>
    <property type="evidence" value="ECO:0007669"/>
    <property type="project" value="TreeGrafter"/>
</dbReference>
<keyword evidence="12" id="KW-1185">Reference proteome</keyword>
<dbReference type="Pfam" id="PF00163">
    <property type="entry name" value="Ribosomal_S4"/>
    <property type="match status" value="1"/>
</dbReference>
<dbReference type="RefSeq" id="WP_039630320.1">
    <property type="nucleotide sequence ID" value="NZ_AYSO01000012.1"/>
</dbReference>
<dbReference type="GO" id="GO:0003735">
    <property type="term" value="F:structural constituent of ribosome"/>
    <property type="evidence" value="ECO:0007669"/>
    <property type="project" value="InterPro"/>
</dbReference>
<evidence type="ECO:0000259" key="10">
    <source>
        <dbReference type="SMART" id="SM01390"/>
    </source>
</evidence>
<dbReference type="EMBL" id="AYSO01000012">
    <property type="protein sequence ID" value="KIE48043.1"/>
    <property type="molecule type" value="Genomic_DNA"/>
</dbReference>
<protein>
    <recommendedName>
        <fullName evidence="6 7">Small ribosomal subunit protein uS4</fullName>
    </recommendedName>
</protein>
<dbReference type="OrthoDB" id="9803672at2"/>
<evidence type="ECO:0000313" key="11">
    <source>
        <dbReference type="EMBL" id="KIE48043.1"/>
    </source>
</evidence>
<evidence type="ECO:0000313" key="12">
    <source>
        <dbReference type="Proteomes" id="UP000031366"/>
    </source>
</evidence>
<dbReference type="AlphaFoldDB" id="A0A0C1U8K7"/>
<name>A0A0C1U8K7_9CLOT</name>
<feature type="domain" description="RNA-binding S4" evidence="9">
    <location>
        <begin position="92"/>
        <end position="156"/>
    </location>
</feature>
<comment type="similarity">
    <text evidence="1 7 8">Belongs to the universal ribosomal protein uS4 family.</text>
</comment>
<dbReference type="PROSITE" id="PS00632">
    <property type="entry name" value="RIBOSOMAL_S4"/>
    <property type="match status" value="1"/>
</dbReference>
<evidence type="ECO:0000259" key="9">
    <source>
        <dbReference type="SMART" id="SM00363"/>
    </source>
</evidence>
<keyword evidence="3 7" id="KW-0694">RNA-binding</keyword>
<evidence type="ECO:0000256" key="3">
    <source>
        <dbReference type="ARBA" id="ARBA00022884"/>
    </source>
</evidence>
<keyword evidence="4 7" id="KW-0689">Ribosomal protein</keyword>
<dbReference type="PANTHER" id="PTHR11831:SF4">
    <property type="entry name" value="SMALL RIBOSOMAL SUBUNIT PROTEIN US4M"/>
    <property type="match status" value="1"/>
</dbReference>
<keyword evidence="5 7" id="KW-0687">Ribonucleoprotein</keyword>
<organism evidence="11 12">
    <name type="scientific">Clostridium argentinense CDC 2741</name>
    <dbReference type="NCBI Taxonomy" id="1418104"/>
    <lineage>
        <taxon>Bacteria</taxon>
        <taxon>Bacillati</taxon>
        <taxon>Bacillota</taxon>
        <taxon>Clostridia</taxon>
        <taxon>Eubacteriales</taxon>
        <taxon>Clostridiaceae</taxon>
        <taxon>Clostridium</taxon>
    </lineage>
</organism>